<protein>
    <submittedName>
        <fullName evidence="4">Arsenate reductase ArsC</fullName>
    </submittedName>
</protein>
<dbReference type="Gene3D" id="3.40.50.2300">
    <property type="match status" value="1"/>
</dbReference>
<evidence type="ECO:0000313" key="3">
    <source>
        <dbReference type="EMBL" id="MBS4883640.1"/>
    </source>
</evidence>
<dbReference type="CDD" id="cd16345">
    <property type="entry name" value="LMWP_ArsC"/>
    <property type="match status" value="1"/>
</dbReference>
<evidence type="ECO:0000256" key="1">
    <source>
        <dbReference type="ARBA" id="ARBA00022849"/>
    </source>
</evidence>
<reference evidence="3" key="2">
    <citation type="submission" date="2021-02" db="EMBL/GenBank/DDBJ databases">
        <title>Infant gut strain persistence is associated with maternal origin, phylogeny, and functional potential including surface adhesion and iron acquisition.</title>
        <authorList>
            <person name="Lou Y.C."/>
        </authorList>
    </citation>
    <scope>NUCLEOTIDE SEQUENCE</scope>
    <source>
        <strain evidence="3">L3_108_103G1_dasL3_108_103G1_concoct_2</strain>
    </source>
</reference>
<dbReference type="InterPro" id="IPR036196">
    <property type="entry name" value="Ptyr_pPase_sf"/>
</dbReference>
<comment type="caution">
    <text evidence="4">The sequence shown here is derived from an EMBL/GenBank/DDBJ whole genome shotgun (WGS) entry which is preliminary data.</text>
</comment>
<evidence type="ECO:0000259" key="2">
    <source>
        <dbReference type="SMART" id="SM00226"/>
    </source>
</evidence>
<reference evidence="4 5" key="1">
    <citation type="submission" date="2018-08" db="EMBL/GenBank/DDBJ databases">
        <title>A genome reference for cultivated species of the human gut microbiota.</title>
        <authorList>
            <person name="Zou Y."/>
            <person name="Xue W."/>
            <person name="Luo G."/>
        </authorList>
    </citation>
    <scope>NUCLEOTIDE SEQUENCE [LARGE SCALE GENOMIC DNA]</scope>
    <source>
        <strain evidence="4 5">AF35-6BH</strain>
    </source>
</reference>
<evidence type="ECO:0000313" key="4">
    <source>
        <dbReference type="EMBL" id="RHM10132.1"/>
    </source>
</evidence>
<gene>
    <name evidence="4" type="ORF">DWZ83_06530</name>
    <name evidence="3" type="ORF">KHZ85_02620</name>
</gene>
<dbReference type="SMART" id="SM00226">
    <property type="entry name" value="LMWPc"/>
    <property type="match status" value="1"/>
</dbReference>
<keyword evidence="5" id="KW-1185">Reference proteome</keyword>
<proteinExistence type="predicted"/>
<dbReference type="InterPro" id="IPR023485">
    <property type="entry name" value="Ptyr_pPase"/>
</dbReference>
<dbReference type="Pfam" id="PF01451">
    <property type="entry name" value="LMWPc"/>
    <property type="match status" value="1"/>
</dbReference>
<name>A0A415PBN2_9FIRM</name>
<organism evidence="4 5">
    <name type="scientific">Amedibacillus dolichus</name>
    <dbReference type="NCBI Taxonomy" id="31971"/>
    <lineage>
        <taxon>Bacteria</taxon>
        <taxon>Bacillati</taxon>
        <taxon>Bacillota</taxon>
        <taxon>Erysipelotrichia</taxon>
        <taxon>Erysipelotrichales</taxon>
        <taxon>Erysipelotrichaceae</taxon>
        <taxon>Amedibacillus</taxon>
    </lineage>
</organism>
<evidence type="ECO:0000313" key="5">
    <source>
        <dbReference type="Proteomes" id="UP000284868"/>
    </source>
</evidence>
<dbReference type="SUPFAM" id="SSF52788">
    <property type="entry name" value="Phosphotyrosine protein phosphatases I"/>
    <property type="match status" value="1"/>
</dbReference>
<dbReference type="EMBL" id="QRPK01000030">
    <property type="protein sequence ID" value="RHM10132.1"/>
    <property type="molecule type" value="Genomic_DNA"/>
</dbReference>
<dbReference type="PANTHER" id="PTHR43428:SF1">
    <property type="entry name" value="ARSENATE REDUCTASE"/>
    <property type="match status" value="1"/>
</dbReference>
<dbReference type="GO" id="GO:0046685">
    <property type="term" value="P:response to arsenic-containing substance"/>
    <property type="evidence" value="ECO:0007669"/>
    <property type="project" value="UniProtKB-KW"/>
</dbReference>
<dbReference type="PANTHER" id="PTHR43428">
    <property type="entry name" value="ARSENATE REDUCTASE"/>
    <property type="match status" value="1"/>
</dbReference>
<dbReference type="RefSeq" id="WP_004798808.1">
    <property type="nucleotide sequence ID" value="NZ_CABKNA010000005.1"/>
</dbReference>
<dbReference type="AlphaFoldDB" id="A0A415PBN2"/>
<dbReference type="GeneID" id="92793122"/>
<dbReference type="Proteomes" id="UP000284868">
    <property type="component" value="Unassembled WGS sequence"/>
</dbReference>
<keyword evidence="1" id="KW-0059">Arsenical resistance</keyword>
<accession>A0A415PBN2</accession>
<dbReference type="EMBL" id="JAGZMZ010000004">
    <property type="protein sequence ID" value="MBS4883640.1"/>
    <property type="molecule type" value="Genomic_DNA"/>
</dbReference>
<dbReference type="Proteomes" id="UP000753219">
    <property type="component" value="Unassembled WGS sequence"/>
</dbReference>
<dbReference type="OrthoDB" id="9784339at2"/>
<sequence>MKKPKVAFICVHNSCRSQIAEALGKHLSSNVFESYSAGTETKPQINQDAVRLMKKMYQIDMEQTQYSKLLSEIPQVDIVITMGCNVNCPNIPCSYREDWGLADPSGKNDIVFEKTIHAIYKKIMALTERITSNKM</sequence>
<feature type="domain" description="Phosphotyrosine protein phosphatase I" evidence="2">
    <location>
        <begin position="4"/>
        <end position="129"/>
    </location>
</feature>